<evidence type="ECO:0000256" key="8">
    <source>
        <dbReference type="ARBA" id="ARBA00023136"/>
    </source>
</evidence>
<evidence type="ECO:0000256" key="10">
    <source>
        <dbReference type="SAM" id="Phobius"/>
    </source>
</evidence>
<dbReference type="InterPro" id="IPR011527">
    <property type="entry name" value="ABC1_TM_dom"/>
</dbReference>
<dbReference type="Gene3D" id="1.20.1560.10">
    <property type="entry name" value="ABC transporter type 1, transmembrane domain"/>
    <property type="match status" value="1"/>
</dbReference>
<dbReference type="PANTHER" id="PTHR43394">
    <property type="entry name" value="ATP-DEPENDENT PERMEASE MDL1, MITOCHONDRIAL"/>
    <property type="match status" value="1"/>
</dbReference>
<dbReference type="PROSITE" id="PS50893">
    <property type="entry name" value="ABC_TRANSPORTER_2"/>
    <property type="match status" value="1"/>
</dbReference>
<evidence type="ECO:0000256" key="3">
    <source>
        <dbReference type="ARBA" id="ARBA00022475"/>
    </source>
</evidence>
<keyword evidence="5" id="KW-0547">Nucleotide-binding</keyword>
<dbReference type="Gene3D" id="3.40.50.300">
    <property type="entry name" value="P-loop containing nucleotide triphosphate hydrolases"/>
    <property type="match status" value="1"/>
</dbReference>
<dbReference type="SUPFAM" id="SSF90123">
    <property type="entry name" value="ABC transporter transmembrane region"/>
    <property type="match status" value="1"/>
</dbReference>
<keyword evidence="7 10" id="KW-1133">Transmembrane helix</keyword>
<gene>
    <name evidence="13" type="ORF">DNH61_18560</name>
</gene>
<evidence type="ECO:0000256" key="4">
    <source>
        <dbReference type="ARBA" id="ARBA00022692"/>
    </source>
</evidence>
<evidence type="ECO:0000313" key="13">
    <source>
        <dbReference type="EMBL" id="PZD94403.1"/>
    </source>
</evidence>
<dbReference type="OrthoDB" id="9770415at2"/>
<keyword evidence="4 10" id="KW-0812">Transmembrane</keyword>
<dbReference type="InterPro" id="IPR036640">
    <property type="entry name" value="ABC1_TM_sf"/>
</dbReference>
<feature type="transmembrane region" description="Helical" evidence="10">
    <location>
        <begin position="292"/>
        <end position="319"/>
    </location>
</feature>
<dbReference type="GO" id="GO:0005886">
    <property type="term" value="C:plasma membrane"/>
    <property type="evidence" value="ECO:0007669"/>
    <property type="project" value="UniProtKB-SubCell"/>
</dbReference>
<evidence type="ECO:0000256" key="2">
    <source>
        <dbReference type="ARBA" id="ARBA00022448"/>
    </source>
</evidence>
<evidence type="ECO:0000256" key="1">
    <source>
        <dbReference type="ARBA" id="ARBA00004651"/>
    </source>
</evidence>
<dbReference type="AlphaFoldDB" id="A0A2W1L630"/>
<sequence>MAEPRGSMDTKEDKRPPMPTFGAGRARGPMVKVRARNTRATLVRLWKVLRQQRGGLLAVLLLVIGGAAASLAGPYLIGRAIDDFILQHDRSGLLRTCLILLLVYVMGAIVTWLQAYLMVGISGRTVWTMRRDLFGHLQKLPLRFFDKKTHGELMSRTTNDIENVSNTLNQSLVQLINSVMMLIGSLTMMLVLNVWLTIIAMVTIPLVMLTVKLIAARTRQQFANQQQHLGDLNGLIEETISGQKVVKMYNREDKVVSQFGAINGQLAAAGIRAQILSGALGPVNNMMSHFNYILLAVAGGWMTLNGYASIGIIVSFLTYSRQFSNPVNELANQYNMIQSGVAGAERVFEIMDESTEYEDDRQGEELGDVQGEVRFEQVTFRYGDNITLRDVSFTAKPGETIALVGPTGAGKTTVINLLTRFYEIESGAIRIDGRDIREVSKDSLRSRIGMVLQDAYLFAGTVKDNIRYGRTDASEEDIRRAAQLAGAEGFILKLPDSYDTVLHAEGGNLSQGQRQLLTIARAILADPAILIFDEATSSVDTRTEMQIQDAMNKLMHGRTSFVIAHRLSTIRNADQILFVLDGEIAERGTHDELLARGGKYYGLYANQLTQPETG</sequence>
<evidence type="ECO:0000259" key="12">
    <source>
        <dbReference type="PROSITE" id="PS50929"/>
    </source>
</evidence>
<evidence type="ECO:0000256" key="5">
    <source>
        <dbReference type="ARBA" id="ARBA00022741"/>
    </source>
</evidence>
<keyword evidence="3" id="KW-1003">Cell membrane</keyword>
<evidence type="ECO:0000256" key="7">
    <source>
        <dbReference type="ARBA" id="ARBA00022989"/>
    </source>
</evidence>
<name>A0A2W1L630_9BACL</name>
<keyword evidence="6 13" id="KW-0067">ATP-binding</keyword>
<feature type="region of interest" description="Disordered" evidence="9">
    <location>
        <begin position="1"/>
        <end position="24"/>
    </location>
</feature>
<protein>
    <submittedName>
        <fullName evidence="13">Multidrug ABC transporter ATP-binding protein</fullName>
    </submittedName>
</protein>
<feature type="domain" description="ABC transporter" evidence="11">
    <location>
        <begin position="373"/>
        <end position="606"/>
    </location>
</feature>
<dbReference type="GO" id="GO:0016887">
    <property type="term" value="F:ATP hydrolysis activity"/>
    <property type="evidence" value="ECO:0007669"/>
    <property type="project" value="InterPro"/>
</dbReference>
<dbReference type="PROSITE" id="PS50929">
    <property type="entry name" value="ABC_TM1F"/>
    <property type="match status" value="1"/>
</dbReference>
<keyword evidence="2" id="KW-0813">Transport</keyword>
<dbReference type="SUPFAM" id="SSF52540">
    <property type="entry name" value="P-loop containing nucleoside triphosphate hydrolases"/>
    <property type="match status" value="1"/>
</dbReference>
<dbReference type="GO" id="GO:0015421">
    <property type="term" value="F:ABC-type oligopeptide transporter activity"/>
    <property type="evidence" value="ECO:0007669"/>
    <property type="project" value="TreeGrafter"/>
</dbReference>
<dbReference type="CDD" id="cd18547">
    <property type="entry name" value="ABC_6TM_Tm288_like"/>
    <property type="match status" value="1"/>
</dbReference>
<dbReference type="InterPro" id="IPR003593">
    <property type="entry name" value="AAA+_ATPase"/>
</dbReference>
<evidence type="ECO:0000259" key="11">
    <source>
        <dbReference type="PROSITE" id="PS50893"/>
    </source>
</evidence>
<reference evidence="13 14" key="1">
    <citation type="submission" date="2018-06" db="EMBL/GenBank/DDBJ databases">
        <title>Paenibacillus imtechensis sp. nov.</title>
        <authorList>
            <person name="Pinnaka A.K."/>
            <person name="Singh H."/>
            <person name="Kaur M."/>
        </authorList>
    </citation>
    <scope>NUCLEOTIDE SEQUENCE [LARGE SCALE GENOMIC DNA]</scope>
    <source>
        <strain evidence="13 14">SMB1</strain>
    </source>
</reference>
<accession>A0A2W1L630</accession>
<dbReference type="FunFam" id="3.40.50.300:FF:000287">
    <property type="entry name" value="Multidrug ABC transporter ATP-binding protein"/>
    <property type="match status" value="1"/>
</dbReference>
<dbReference type="InterPro" id="IPR017871">
    <property type="entry name" value="ABC_transporter-like_CS"/>
</dbReference>
<feature type="transmembrane region" description="Helical" evidence="10">
    <location>
        <begin position="198"/>
        <end position="215"/>
    </location>
</feature>
<comment type="caution">
    <text evidence="13">The sequence shown here is derived from an EMBL/GenBank/DDBJ whole genome shotgun (WGS) entry which is preliminary data.</text>
</comment>
<feature type="transmembrane region" description="Helical" evidence="10">
    <location>
        <begin position="172"/>
        <end position="192"/>
    </location>
</feature>
<feature type="transmembrane region" description="Helical" evidence="10">
    <location>
        <begin position="98"/>
        <end position="121"/>
    </location>
</feature>
<dbReference type="Pfam" id="PF00664">
    <property type="entry name" value="ABC_membrane"/>
    <property type="match status" value="1"/>
</dbReference>
<dbReference type="PANTHER" id="PTHR43394:SF1">
    <property type="entry name" value="ATP-BINDING CASSETTE SUB-FAMILY B MEMBER 10, MITOCHONDRIAL"/>
    <property type="match status" value="1"/>
</dbReference>
<dbReference type="FunFam" id="1.20.1560.10:FF:000011">
    <property type="entry name" value="Multidrug ABC transporter ATP-binding protein"/>
    <property type="match status" value="1"/>
</dbReference>
<feature type="transmembrane region" description="Helical" evidence="10">
    <location>
        <begin position="54"/>
        <end position="78"/>
    </location>
</feature>
<keyword evidence="14" id="KW-1185">Reference proteome</keyword>
<dbReference type="PROSITE" id="PS00211">
    <property type="entry name" value="ABC_TRANSPORTER_1"/>
    <property type="match status" value="1"/>
</dbReference>
<dbReference type="Proteomes" id="UP000249522">
    <property type="component" value="Unassembled WGS sequence"/>
</dbReference>
<feature type="domain" description="ABC transmembrane type-1" evidence="12">
    <location>
        <begin position="57"/>
        <end position="339"/>
    </location>
</feature>
<dbReference type="GO" id="GO:0005524">
    <property type="term" value="F:ATP binding"/>
    <property type="evidence" value="ECO:0007669"/>
    <property type="project" value="UniProtKB-KW"/>
</dbReference>
<organism evidence="13 14">
    <name type="scientific">Paenibacillus sambharensis</name>
    <dbReference type="NCBI Taxonomy" id="1803190"/>
    <lineage>
        <taxon>Bacteria</taxon>
        <taxon>Bacillati</taxon>
        <taxon>Bacillota</taxon>
        <taxon>Bacilli</taxon>
        <taxon>Bacillales</taxon>
        <taxon>Paenibacillaceae</taxon>
        <taxon>Paenibacillus</taxon>
    </lineage>
</organism>
<dbReference type="EMBL" id="QKRB01000053">
    <property type="protein sequence ID" value="PZD94403.1"/>
    <property type="molecule type" value="Genomic_DNA"/>
</dbReference>
<evidence type="ECO:0000256" key="6">
    <source>
        <dbReference type="ARBA" id="ARBA00022840"/>
    </source>
</evidence>
<feature type="compositionally biased region" description="Basic and acidic residues" evidence="9">
    <location>
        <begin position="1"/>
        <end position="16"/>
    </location>
</feature>
<dbReference type="InterPro" id="IPR027417">
    <property type="entry name" value="P-loop_NTPase"/>
</dbReference>
<keyword evidence="8 10" id="KW-0472">Membrane</keyword>
<dbReference type="InterPro" id="IPR039421">
    <property type="entry name" value="Type_1_exporter"/>
</dbReference>
<comment type="subcellular location">
    <subcellularLocation>
        <location evidence="1">Cell membrane</location>
        <topology evidence="1">Multi-pass membrane protein</topology>
    </subcellularLocation>
</comment>
<dbReference type="SMART" id="SM00382">
    <property type="entry name" value="AAA"/>
    <property type="match status" value="1"/>
</dbReference>
<dbReference type="RefSeq" id="WP_111148172.1">
    <property type="nucleotide sequence ID" value="NZ_QKRB01000053.1"/>
</dbReference>
<proteinExistence type="predicted"/>
<evidence type="ECO:0000313" key="14">
    <source>
        <dbReference type="Proteomes" id="UP000249522"/>
    </source>
</evidence>
<dbReference type="InterPro" id="IPR003439">
    <property type="entry name" value="ABC_transporter-like_ATP-bd"/>
</dbReference>
<evidence type="ECO:0000256" key="9">
    <source>
        <dbReference type="SAM" id="MobiDB-lite"/>
    </source>
</evidence>
<dbReference type="Pfam" id="PF00005">
    <property type="entry name" value="ABC_tran"/>
    <property type="match status" value="1"/>
</dbReference>